<dbReference type="EMBL" id="CAJNOC010003086">
    <property type="protein sequence ID" value="CAF0967104.1"/>
    <property type="molecule type" value="Genomic_DNA"/>
</dbReference>
<reference evidence="1" key="1">
    <citation type="submission" date="2021-02" db="EMBL/GenBank/DDBJ databases">
        <authorList>
            <person name="Nowell W R."/>
        </authorList>
    </citation>
    <scope>NUCLEOTIDE SEQUENCE</scope>
    <source>
        <strain evidence="1">Ploen Becks lab</strain>
    </source>
</reference>
<dbReference type="OrthoDB" id="6511194at2759"/>
<proteinExistence type="predicted"/>
<evidence type="ECO:0000313" key="2">
    <source>
        <dbReference type="Proteomes" id="UP000663879"/>
    </source>
</evidence>
<gene>
    <name evidence="1" type="ORF">OXX778_LOCUS14721</name>
</gene>
<accession>A0A814ECU6</accession>
<protein>
    <submittedName>
        <fullName evidence="1">Uncharacterized protein</fullName>
    </submittedName>
</protein>
<dbReference type="Proteomes" id="UP000663879">
    <property type="component" value="Unassembled WGS sequence"/>
</dbReference>
<sequence length="94" mass="10796">MFFKQNNNLSQSCFDESGIYNGLIRICKELNLIESDVNSNKISLEKLRDIISIDPAFKVDCPYLERLAFSHGNTVLYCPKFHCELNPVESVFCD</sequence>
<organism evidence="1 2">
    <name type="scientific">Brachionus calyciflorus</name>
    <dbReference type="NCBI Taxonomy" id="104777"/>
    <lineage>
        <taxon>Eukaryota</taxon>
        <taxon>Metazoa</taxon>
        <taxon>Spiralia</taxon>
        <taxon>Gnathifera</taxon>
        <taxon>Rotifera</taxon>
        <taxon>Eurotatoria</taxon>
        <taxon>Monogononta</taxon>
        <taxon>Pseudotrocha</taxon>
        <taxon>Ploima</taxon>
        <taxon>Brachionidae</taxon>
        <taxon>Brachionus</taxon>
    </lineage>
</organism>
<dbReference type="AlphaFoldDB" id="A0A814ECU6"/>
<keyword evidence="2" id="KW-1185">Reference proteome</keyword>
<evidence type="ECO:0000313" key="1">
    <source>
        <dbReference type="EMBL" id="CAF0967104.1"/>
    </source>
</evidence>
<name>A0A814ECU6_9BILA</name>
<comment type="caution">
    <text evidence="1">The sequence shown here is derived from an EMBL/GenBank/DDBJ whole genome shotgun (WGS) entry which is preliminary data.</text>
</comment>